<keyword evidence="3" id="KW-1185">Reference proteome</keyword>
<gene>
    <name evidence="2" type="ORF">C0Z18_07105</name>
</gene>
<sequence>MDAAGRSIEFSEDRGAGLTQNEELDNRSEDLANAIAAARGLSPVGSPCIDICRIDQVSGYCEGCLRTREEIKAWKSSSDDEKLSMLDKLSKRNSERV</sequence>
<evidence type="ECO:0000313" key="3">
    <source>
        <dbReference type="Proteomes" id="UP000235616"/>
    </source>
</evidence>
<evidence type="ECO:0000313" key="2">
    <source>
        <dbReference type="EMBL" id="PMS21619.1"/>
    </source>
</evidence>
<dbReference type="AlphaFoldDB" id="A0A2N7VWU7"/>
<name>A0A2N7VWU7_9BURK</name>
<feature type="region of interest" description="Disordered" evidence="1">
    <location>
        <begin position="1"/>
        <end position="21"/>
    </location>
</feature>
<dbReference type="EMBL" id="PNYA01000005">
    <property type="protein sequence ID" value="PMS21619.1"/>
    <property type="molecule type" value="Genomic_DNA"/>
</dbReference>
<dbReference type="Pfam" id="PF06945">
    <property type="entry name" value="DUF1289"/>
    <property type="match status" value="1"/>
</dbReference>
<reference evidence="2 3" key="1">
    <citation type="submission" date="2018-01" db="EMBL/GenBank/DDBJ databases">
        <title>Whole genome analyses suggest that Burkholderia sensu lato contains two further novel genera in the rhizoxinica-symbiotica group Mycetohabitans gen. nov., and Trinickia gen. nov.: implications for the evolution of diazotrophy and nodulation in the Burkholderiaceae.</title>
        <authorList>
            <person name="Estrada-de los Santos P."/>
            <person name="Palmer M."/>
            <person name="Chavez-Ramirez B."/>
            <person name="Beukes C."/>
            <person name="Steenkamp E.T."/>
            <person name="Hirsch A.M."/>
            <person name="Manyaka P."/>
            <person name="Maluk M."/>
            <person name="Lafos M."/>
            <person name="Crook M."/>
            <person name="Gross E."/>
            <person name="Simon M.F."/>
            <person name="Bueno dos Reis Junior F."/>
            <person name="Poole P.S."/>
            <person name="Venter S.N."/>
            <person name="James E.K."/>
        </authorList>
    </citation>
    <scope>NUCLEOTIDE SEQUENCE [LARGE SCALE GENOMIC DNA]</scope>
    <source>
        <strain evidence="2 3">GIMN1.004</strain>
    </source>
</reference>
<protein>
    <submittedName>
        <fullName evidence="2">DUF1289 domain-containing protein</fullName>
    </submittedName>
</protein>
<proteinExistence type="predicted"/>
<dbReference type="Proteomes" id="UP000235616">
    <property type="component" value="Unassembled WGS sequence"/>
</dbReference>
<dbReference type="PANTHER" id="PTHR35175">
    <property type="entry name" value="DUF1289 DOMAIN-CONTAINING PROTEIN"/>
    <property type="match status" value="1"/>
</dbReference>
<dbReference type="PANTHER" id="PTHR35175:SF2">
    <property type="entry name" value="DUF1289 DOMAIN-CONTAINING PROTEIN"/>
    <property type="match status" value="1"/>
</dbReference>
<dbReference type="OrthoDB" id="8911262at2"/>
<accession>A0A2N7VWU7</accession>
<comment type="caution">
    <text evidence="2">The sequence shown here is derived from an EMBL/GenBank/DDBJ whole genome shotgun (WGS) entry which is preliminary data.</text>
</comment>
<organism evidence="2 3">
    <name type="scientific">Trinickia dabaoshanensis</name>
    <dbReference type="NCBI Taxonomy" id="564714"/>
    <lineage>
        <taxon>Bacteria</taxon>
        <taxon>Pseudomonadati</taxon>
        <taxon>Pseudomonadota</taxon>
        <taxon>Betaproteobacteria</taxon>
        <taxon>Burkholderiales</taxon>
        <taxon>Burkholderiaceae</taxon>
        <taxon>Trinickia</taxon>
    </lineage>
</organism>
<dbReference type="InterPro" id="IPR010710">
    <property type="entry name" value="DUF1289"/>
</dbReference>
<evidence type="ECO:0000256" key="1">
    <source>
        <dbReference type="SAM" id="MobiDB-lite"/>
    </source>
</evidence>